<accession>A0ACB9MHQ0</accession>
<dbReference type="Proteomes" id="UP000828941">
    <property type="component" value="Chromosome 9"/>
</dbReference>
<name>A0ACB9MHQ0_BAUVA</name>
<gene>
    <name evidence="1" type="ORF">L6164_022969</name>
</gene>
<evidence type="ECO:0000313" key="1">
    <source>
        <dbReference type="EMBL" id="KAI4323355.1"/>
    </source>
</evidence>
<comment type="caution">
    <text evidence="1">The sequence shown here is derived from an EMBL/GenBank/DDBJ whole genome shotgun (WGS) entry which is preliminary data.</text>
</comment>
<sequence>MASSTFLHFNSLGFLLLLLLLPTVFSITIPNCQIKLNSSLSTDGRSSWNSLSGEFAFGFRNVPFGDEGFVPLPAIWFTKVPNDTIVWYAKDVGAPAGSTVQLRNNGLVVYDPKGNQKWRRPKNNATFCAIMQDNGNLVLLDENGSRVWESFEEPRDTILPGQTLKWPQTLRARQSDISFSNGSFELRLQQDGNLVLYHSPEGNEINKEEKIAPYWASGALTSGSELIFNEFGQIYIRNESTGIYNVTKGIPGSREFYYLARMDSDGVFRLYNLRRSDNGSAGGFAQGWNILENVPHDICLSFPRRVGNVVCGFNSYCVNINGKSECWCPDQYSPFSYNNQTSCRPDFPLPFCHVDGWEMKKEQVKIIEYNNIDWPWSDYDLLIGTSIDKDVCRQKCLEDCFCVVAIYDDHDKGYCWKKKYPLSNGRKSKRVTRTAFVKVPAVDLKKKQHKNQSTLVLIISVLLGSSAFFNILLFISFFVAFSYFYHKKLLNLEKVSSSSSGTVRRYTYKELEEATGGYKQVLGKGSFGTVYKGVLSLDTRRYVAVKKLDKVIQEGEREFKTEMNVIGQTHHRNLVRLLGYCDEGENRLLVYEYMSNSTLASFLFGISRPHWSQRVQIAVGIARGLTYLHEQCSTQIIHCDIKPQNILLDDLFTPRISDFGLAKLLLADQTHAARTGIRGTVGYFAPEWFRKSSITTKVDVYSFGVILLEIIYCKPCISFSMGNEEDALIDWAYDCYIEKKLAQLVDNDEEAKNDMKRLEKLVMVAIWCIQDDPSLRPSMKKVTQMLEDVVEVAVPPRPSVFNLSS</sequence>
<organism evidence="1 2">
    <name type="scientific">Bauhinia variegata</name>
    <name type="common">Purple orchid tree</name>
    <name type="synonym">Phanera variegata</name>
    <dbReference type="NCBI Taxonomy" id="167791"/>
    <lineage>
        <taxon>Eukaryota</taxon>
        <taxon>Viridiplantae</taxon>
        <taxon>Streptophyta</taxon>
        <taxon>Embryophyta</taxon>
        <taxon>Tracheophyta</taxon>
        <taxon>Spermatophyta</taxon>
        <taxon>Magnoliopsida</taxon>
        <taxon>eudicotyledons</taxon>
        <taxon>Gunneridae</taxon>
        <taxon>Pentapetalae</taxon>
        <taxon>rosids</taxon>
        <taxon>fabids</taxon>
        <taxon>Fabales</taxon>
        <taxon>Fabaceae</taxon>
        <taxon>Cercidoideae</taxon>
        <taxon>Cercideae</taxon>
        <taxon>Bauhiniinae</taxon>
        <taxon>Bauhinia</taxon>
    </lineage>
</organism>
<evidence type="ECO:0000313" key="2">
    <source>
        <dbReference type="Proteomes" id="UP000828941"/>
    </source>
</evidence>
<proteinExistence type="predicted"/>
<dbReference type="EMBL" id="CM039434">
    <property type="protein sequence ID" value="KAI4323355.1"/>
    <property type="molecule type" value="Genomic_DNA"/>
</dbReference>
<keyword evidence="2" id="KW-1185">Reference proteome</keyword>
<protein>
    <submittedName>
        <fullName evidence="1">Uncharacterized protein</fullName>
    </submittedName>
</protein>
<reference evidence="1 2" key="1">
    <citation type="journal article" date="2022" name="DNA Res.">
        <title>Chromosomal-level genome assembly of the orchid tree Bauhinia variegata (Leguminosae; Cercidoideae) supports the allotetraploid origin hypothesis of Bauhinia.</title>
        <authorList>
            <person name="Zhong Y."/>
            <person name="Chen Y."/>
            <person name="Zheng D."/>
            <person name="Pang J."/>
            <person name="Liu Y."/>
            <person name="Luo S."/>
            <person name="Meng S."/>
            <person name="Qian L."/>
            <person name="Wei D."/>
            <person name="Dai S."/>
            <person name="Zhou R."/>
        </authorList>
    </citation>
    <scope>NUCLEOTIDE SEQUENCE [LARGE SCALE GENOMIC DNA]</scope>
    <source>
        <strain evidence="1">BV-YZ2020</strain>
    </source>
</reference>